<organism evidence="1 2">
    <name type="scientific">Zasmidium cellare ATCC 36951</name>
    <dbReference type="NCBI Taxonomy" id="1080233"/>
    <lineage>
        <taxon>Eukaryota</taxon>
        <taxon>Fungi</taxon>
        <taxon>Dikarya</taxon>
        <taxon>Ascomycota</taxon>
        <taxon>Pezizomycotina</taxon>
        <taxon>Dothideomycetes</taxon>
        <taxon>Dothideomycetidae</taxon>
        <taxon>Mycosphaerellales</taxon>
        <taxon>Mycosphaerellaceae</taxon>
        <taxon>Zasmidium</taxon>
    </lineage>
</organism>
<dbReference type="EMBL" id="ML993620">
    <property type="protein sequence ID" value="KAF2161336.1"/>
    <property type="molecule type" value="Genomic_DNA"/>
</dbReference>
<accession>A0A6A6C7H3</accession>
<sequence>MSPQTLTQRAQSWQESDLQGLTTLIADITHAYNNLKSNDNNTKPDIRAALEELLLHINLPTFHRAQLLLYKAGTERPDDWARIRERLEDAKYWVVDLRFAVRDGGASGVDDERVAELERVVDGWLRELEGRDPEGGDGGVEFWESIRRLEEVRGFGRAVGLAGRVGGEEVLEGELRGRVEAAKQNEAKSSS</sequence>
<keyword evidence="2" id="KW-1185">Reference proteome</keyword>
<proteinExistence type="predicted"/>
<reference evidence="1" key="1">
    <citation type="journal article" date="2020" name="Stud. Mycol.">
        <title>101 Dothideomycetes genomes: a test case for predicting lifestyles and emergence of pathogens.</title>
        <authorList>
            <person name="Haridas S."/>
            <person name="Albert R."/>
            <person name="Binder M."/>
            <person name="Bloem J."/>
            <person name="Labutti K."/>
            <person name="Salamov A."/>
            <person name="Andreopoulos B."/>
            <person name="Baker S."/>
            <person name="Barry K."/>
            <person name="Bills G."/>
            <person name="Bluhm B."/>
            <person name="Cannon C."/>
            <person name="Castanera R."/>
            <person name="Culley D."/>
            <person name="Daum C."/>
            <person name="Ezra D."/>
            <person name="Gonzalez J."/>
            <person name="Henrissat B."/>
            <person name="Kuo A."/>
            <person name="Liang C."/>
            <person name="Lipzen A."/>
            <person name="Lutzoni F."/>
            <person name="Magnuson J."/>
            <person name="Mondo S."/>
            <person name="Nolan M."/>
            <person name="Ohm R."/>
            <person name="Pangilinan J."/>
            <person name="Park H.-J."/>
            <person name="Ramirez L."/>
            <person name="Alfaro M."/>
            <person name="Sun H."/>
            <person name="Tritt A."/>
            <person name="Yoshinaga Y."/>
            <person name="Zwiers L.-H."/>
            <person name="Turgeon B."/>
            <person name="Goodwin S."/>
            <person name="Spatafora J."/>
            <person name="Crous P."/>
            <person name="Grigoriev I."/>
        </authorList>
    </citation>
    <scope>NUCLEOTIDE SEQUENCE</scope>
    <source>
        <strain evidence="1">ATCC 36951</strain>
    </source>
</reference>
<dbReference type="GeneID" id="54562277"/>
<evidence type="ECO:0000313" key="1">
    <source>
        <dbReference type="EMBL" id="KAF2161336.1"/>
    </source>
</evidence>
<protein>
    <submittedName>
        <fullName evidence="1">Uncharacterized protein</fullName>
    </submittedName>
</protein>
<dbReference type="RefSeq" id="XP_033662225.1">
    <property type="nucleotide sequence ID" value="XM_033809005.1"/>
</dbReference>
<dbReference type="AlphaFoldDB" id="A0A6A6C7H3"/>
<name>A0A6A6C7H3_ZASCE</name>
<evidence type="ECO:0000313" key="2">
    <source>
        <dbReference type="Proteomes" id="UP000799537"/>
    </source>
</evidence>
<dbReference type="Proteomes" id="UP000799537">
    <property type="component" value="Unassembled WGS sequence"/>
</dbReference>
<gene>
    <name evidence="1" type="ORF">M409DRAFT_28373</name>
</gene>